<feature type="compositionally biased region" description="Low complexity" evidence="1">
    <location>
        <begin position="14"/>
        <end position="26"/>
    </location>
</feature>
<organism evidence="2 3">
    <name type="scientific">Streptomyces carpinensis</name>
    <dbReference type="NCBI Taxonomy" id="66369"/>
    <lineage>
        <taxon>Bacteria</taxon>
        <taxon>Bacillati</taxon>
        <taxon>Actinomycetota</taxon>
        <taxon>Actinomycetes</taxon>
        <taxon>Kitasatosporales</taxon>
        <taxon>Streptomycetaceae</taxon>
        <taxon>Streptomyces</taxon>
    </lineage>
</organism>
<protein>
    <submittedName>
        <fullName evidence="2">RecT family recombinase</fullName>
    </submittedName>
</protein>
<evidence type="ECO:0000313" key="2">
    <source>
        <dbReference type="EMBL" id="MER6976008.1"/>
    </source>
</evidence>
<evidence type="ECO:0000256" key="1">
    <source>
        <dbReference type="SAM" id="MobiDB-lite"/>
    </source>
</evidence>
<dbReference type="Pfam" id="PF03837">
    <property type="entry name" value="RecT"/>
    <property type="match status" value="1"/>
</dbReference>
<comment type="caution">
    <text evidence="2">The sequence shown here is derived from an EMBL/GenBank/DDBJ whole genome shotgun (WGS) entry which is preliminary data.</text>
</comment>
<reference evidence="2 3" key="1">
    <citation type="submission" date="2024-06" db="EMBL/GenBank/DDBJ databases">
        <title>The Natural Products Discovery Center: Release of the First 8490 Sequenced Strains for Exploring Actinobacteria Biosynthetic Diversity.</title>
        <authorList>
            <person name="Kalkreuter E."/>
            <person name="Kautsar S.A."/>
            <person name="Yang D."/>
            <person name="Bader C.D."/>
            <person name="Teijaro C.N."/>
            <person name="Fluegel L."/>
            <person name="Davis C.M."/>
            <person name="Simpson J.R."/>
            <person name="Lauterbach L."/>
            <person name="Steele A.D."/>
            <person name="Gui C."/>
            <person name="Meng S."/>
            <person name="Li G."/>
            <person name="Viehrig K."/>
            <person name="Ye F."/>
            <person name="Su P."/>
            <person name="Kiefer A.F."/>
            <person name="Nichols A."/>
            <person name="Cepeda A.J."/>
            <person name="Yan W."/>
            <person name="Fan B."/>
            <person name="Jiang Y."/>
            <person name="Adhikari A."/>
            <person name="Zheng C.-J."/>
            <person name="Schuster L."/>
            <person name="Cowan T.M."/>
            <person name="Smanski M.J."/>
            <person name="Chevrette M.G."/>
            <person name="De Carvalho L.P.S."/>
            <person name="Shen B."/>
        </authorList>
    </citation>
    <scope>NUCLEOTIDE SEQUENCE [LARGE SCALE GENOMIC DNA]</scope>
    <source>
        <strain evidence="2 3">NPDC000634</strain>
    </source>
</reference>
<feature type="region of interest" description="Disordered" evidence="1">
    <location>
        <begin position="295"/>
        <end position="337"/>
    </location>
</feature>
<dbReference type="Proteomes" id="UP001458415">
    <property type="component" value="Unassembled WGS sequence"/>
</dbReference>
<keyword evidence="3" id="KW-1185">Reference proteome</keyword>
<dbReference type="NCBIfam" id="TIGR00616">
    <property type="entry name" value="rect"/>
    <property type="match status" value="1"/>
</dbReference>
<dbReference type="EMBL" id="JBEPCU010000019">
    <property type="protein sequence ID" value="MER6976008.1"/>
    <property type="molecule type" value="Genomic_DNA"/>
</dbReference>
<accession>A0ABV1VX29</accession>
<evidence type="ECO:0000313" key="3">
    <source>
        <dbReference type="Proteomes" id="UP001458415"/>
    </source>
</evidence>
<dbReference type="InterPro" id="IPR004590">
    <property type="entry name" value="ssDNA_annealing_RecT"/>
</dbReference>
<proteinExistence type="predicted"/>
<sequence>MTTALTLKDRLKAARQAAEPTAAPAAEQHDQAPDSPAELADIKGHEQVEPSMNDTVMEWLGVYRKHFEEALPACVDQSAFFAAVRSVLPTLAKCKPASVLQALLTCARFGLIPDGHQAAITRQGTTASFVPMYQGYIELMYRSGLVESVHVGVIRGHDEYDYVPTARYPDDFVHRPNLKLSQKDRGEVVIAYAYAWLKNGARSQVILLTREDAEEIRNEFSEAYRRAEENETRDSYWHRFFLRMWEKSAIRRLIRVVPKSAELRALADADDAGDRGEVQILHASDTEAAQLLAEAERAHTAAEASQDVPTAPVTRRPLKKRSQPRRSTRAGRRKGRR</sequence>
<dbReference type="InterPro" id="IPR018330">
    <property type="entry name" value="RecT_fam"/>
</dbReference>
<gene>
    <name evidence="2" type="ORF">ABT317_02870</name>
</gene>
<feature type="compositionally biased region" description="Basic residues" evidence="1">
    <location>
        <begin position="316"/>
        <end position="337"/>
    </location>
</feature>
<name>A0ABV1VX29_9ACTN</name>
<dbReference type="RefSeq" id="WP_086727022.1">
    <property type="nucleotide sequence ID" value="NZ_MUBM01000165.1"/>
</dbReference>
<feature type="region of interest" description="Disordered" evidence="1">
    <location>
        <begin position="13"/>
        <end position="37"/>
    </location>
</feature>